<reference evidence="3 4" key="1">
    <citation type="submission" date="2024-04" db="EMBL/GenBank/DDBJ databases">
        <title>Tritrichomonas musculus Genome.</title>
        <authorList>
            <person name="Alves-Ferreira E."/>
            <person name="Grigg M."/>
            <person name="Lorenzi H."/>
            <person name="Galac M."/>
        </authorList>
    </citation>
    <scope>NUCLEOTIDE SEQUENCE [LARGE SCALE GENOMIC DNA]</scope>
    <source>
        <strain evidence="3 4">EAF2021</strain>
    </source>
</reference>
<evidence type="ECO:0000256" key="1">
    <source>
        <dbReference type="SAM" id="Coils"/>
    </source>
</evidence>
<name>A0ABR2GWF9_9EUKA</name>
<feature type="region of interest" description="Disordered" evidence="2">
    <location>
        <begin position="809"/>
        <end position="835"/>
    </location>
</feature>
<proteinExistence type="predicted"/>
<protein>
    <submittedName>
        <fullName evidence="3">Uncharacterized protein</fullName>
    </submittedName>
</protein>
<accession>A0ABR2GWF9</accession>
<feature type="coiled-coil region" evidence="1">
    <location>
        <begin position="443"/>
        <end position="491"/>
    </location>
</feature>
<evidence type="ECO:0000313" key="3">
    <source>
        <dbReference type="EMBL" id="KAK8837590.1"/>
    </source>
</evidence>
<feature type="region of interest" description="Disordered" evidence="2">
    <location>
        <begin position="334"/>
        <end position="372"/>
    </location>
</feature>
<feature type="compositionally biased region" description="Basic and acidic residues" evidence="2">
    <location>
        <begin position="721"/>
        <end position="733"/>
    </location>
</feature>
<keyword evidence="1" id="KW-0175">Coiled coil</keyword>
<feature type="compositionally biased region" description="Basic and acidic residues" evidence="2">
    <location>
        <begin position="704"/>
        <end position="714"/>
    </location>
</feature>
<evidence type="ECO:0000256" key="2">
    <source>
        <dbReference type="SAM" id="MobiDB-lite"/>
    </source>
</evidence>
<feature type="compositionally biased region" description="Basic residues" evidence="2">
    <location>
        <begin position="347"/>
        <end position="359"/>
    </location>
</feature>
<evidence type="ECO:0000313" key="4">
    <source>
        <dbReference type="Proteomes" id="UP001470230"/>
    </source>
</evidence>
<feature type="coiled-coil region" evidence="1">
    <location>
        <begin position="140"/>
        <end position="217"/>
    </location>
</feature>
<feature type="region of interest" description="Disordered" evidence="2">
    <location>
        <begin position="601"/>
        <end position="625"/>
    </location>
</feature>
<keyword evidence="4" id="KW-1185">Reference proteome</keyword>
<gene>
    <name evidence="3" type="ORF">M9Y10_036121</name>
</gene>
<dbReference type="Proteomes" id="UP001470230">
    <property type="component" value="Unassembled WGS sequence"/>
</dbReference>
<organism evidence="3 4">
    <name type="scientific">Tritrichomonas musculus</name>
    <dbReference type="NCBI Taxonomy" id="1915356"/>
    <lineage>
        <taxon>Eukaryota</taxon>
        <taxon>Metamonada</taxon>
        <taxon>Parabasalia</taxon>
        <taxon>Tritrichomonadida</taxon>
        <taxon>Tritrichomonadidae</taxon>
        <taxon>Tritrichomonas</taxon>
    </lineage>
</organism>
<sequence>MNVRHTLLDYENYEANIPRKEIEQSLNKMYSKQDKIREKLDIAESNSMGIVGEWESFNQWFSVLKESNEEMEHKEKDDETELGRLRLAFSSNANQLKSLEGDILCCCRKLPDTKESPQVIRLKCVYSKAKEYFTERSQILSEIDEEMKIAEEKFEDASKENSTLTEQNSQFEKQLALFSNSESFKLVQDARKHILIKKEWSEKKSKLMSDIQNSTKELENYLGNKDQSLRNLVLEGNKQDQEASKLQSKYNEMIQDIINEDNISNTNRATVMKQLHIELDRLKQNQLRKESNITRNEVRTLKNKGDRLVSKMKMEVSNSSRTFSQALSKLTEPKPITEKTANFSRFRNVKGKRKKKSPKKKDSLAPKEPPPRVYSLHELAMMKLQEDKEKYALFLKSKFEPEINELRGFLERKINIHDELLQQELSEILAADKRQRDILMANKIRIQQRISEKEIEISSLNTELATFEDMVHDYQQNCVSLEKKNEELKKKSLEIIDPSKFIELRKNIESLDSFIEHTKDYINFLNAKMEDRIENSNQTKCGVKYTDNISYAKNLTRSKSMNDILHADQKAFKKPKVETKRPRVDSALLLASLSKYESKPAKISTEPKAPVKSEQTHSIQSSTTEKVESIEKVEITLRSINSNVFVNNSRDDFVVASTINTKKDDRITNVINNNDRVVIETKIEQKETEKQVCLVAENAAASVGDKEEIDKKVESSFAPKEPSKSDKEEENLSTHHFTRFAAIESSTVNELHSHEIIAKKAPSAQPREKEKEEAIQPPPEQIIAVNNKGGGEEEEADLIVPESITKVQTEEPQLNVTQPPSCQASTSKPQSQLQMPIQPPLEQADFIRKAPTLGTDMRAFTIEARVSPPTSQTGRRVPTQQTQIPNNFLLNAFSRGIEIEHEMNVYQKMIDQSTDTYKMVGESEKLQLHERKPRKMTKKTKQQKNADPLVLFSVTPLNQSSNLKTSMNVNSAQINKFDGQVVSVGNLTARRKRGVSATPLNNVPLRKENRFMIYAAGEQQSKKPIVFGARRRAMIESDNNENVYSNCINKVSIRKQKINNKVNITAQRRRNSTINRGIKTK</sequence>
<feature type="region of interest" description="Disordered" evidence="2">
    <location>
        <begin position="704"/>
        <end position="733"/>
    </location>
</feature>
<dbReference type="EMBL" id="JAPFFF010000058">
    <property type="protein sequence ID" value="KAK8837590.1"/>
    <property type="molecule type" value="Genomic_DNA"/>
</dbReference>
<feature type="coiled-coil region" evidence="1">
    <location>
        <begin position="272"/>
        <end position="304"/>
    </location>
</feature>
<comment type="caution">
    <text evidence="3">The sequence shown here is derived from an EMBL/GenBank/DDBJ whole genome shotgun (WGS) entry which is preliminary data.</text>
</comment>